<accession>A0A3N4LDI9</accession>
<sequence length="156" mass="17857">MGTFLIILIPLVYGKVLRWEEAELYSIGNDELDEYAKELAEDLKKAEQTYLIPSGYFEEGSPMIPDTEGEENDMPTRGAENNMVEDGQSPARERYDPSWDTKDTDNKTVEHGDEEVEDECEDRKDDCGENDDTDLKDEDEDDNDDELEDGESEDEL</sequence>
<dbReference type="AlphaFoldDB" id="A0A3N4LDI9"/>
<name>A0A3N4LDI9_9PEZI</name>
<organism evidence="2 3">
    <name type="scientific">Terfezia boudieri ATCC MYA-4762</name>
    <dbReference type="NCBI Taxonomy" id="1051890"/>
    <lineage>
        <taxon>Eukaryota</taxon>
        <taxon>Fungi</taxon>
        <taxon>Dikarya</taxon>
        <taxon>Ascomycota</taxon>
        <taxon>Pezizomycotina</taxon>
        <taxon>Pezizomycetes</taxon>
        <taxon>Pezizales</taxon>
        <taxon>Pezizaceae</taxon>
        <taxon>Terfezia</taxon>
    </lineage>
</organism>
<gene>
    <name evidence="2" type="ORF">L211DRAFT_853843</name>
</gene>
<feature type="region of interest" description="Disordered" evidence="1">
    <location>
        <begin position="54"/>
        <end position="156"/>
    </location>
</feature>
<proteinExistence type="predicted"/>
<evidence type="ECO:0000313" key="2">
    <source>
        <dbReference type="EMBL" id="RPB18731.1"/>
    </source>
</evidence>
<dbReference type="OrthoDB" id="5455754at2759"/>
<dbReference type="InParanoid" id="A0A3N4LDI9"/>
<keyword evidence="3" id="KW-1185">Reference proteome</keyword>
<feature type="compositionally biased region" description="Acidic residues" evidence="1">
    <location>
        <begin position="128"/>
        <end position="156"/>
    </location>
</feature>
<feature type="compositionally biased region" description="Basic and acidic residues" evidence="1">
    <location>
        <begin position="91"/>
        <end position="111"/>
    </location>
</feature>
<dbReference type="EMBL" id="ML121611">
    <property type="protein sequence ID" value="RPB18731.1"/>
    <property type="molecule type" value="Genomic_DNA"/>
</dbReference>
<evidence type="ECO:0000256" key="1">
    <source>
        <dbReference type="SAM" id="MobiDB-lite"/>
    </source>
</evidence>
<dbReference type="Proteomes" id="UP000267821">
    <property type="component" value="Unassembled WGS sequence"/>
</dbReference>
<evidence type="ECO:0000313" key="3">
    <source>
        <dbReference type="Proteomes" id="UP000267821"/>
    </source>
</evidence>
<reference evidence="2 3" key="1">
    <citation type="journal article" date="2018" name="Nat. Ecol. Evol.">
        <title>Pezizomycetes genomes reveal the molecular basis of ectomycorrhizal truffle lifestyle.</title>
        <authorList>
            <person name="Murat C."/>
            <person name="Payen T."/>
            <person name="Noel B."/>
            <person name="Kuo A."/>
            <person name="Morin E."/>
            <person name="Chen J."/>
            <person name="Kohler A."/>
            <person name="Krizsan K."/>
            <person name="Balestrini R."/>
            <person name="Da Silva C."/>
            <person name="Montanini B."/>
            <person name="Hainaut M."/>
            <person name="Levati E."/>
            <person name="Barry K.W."/>
            <person name="Belfiori B."/>
            <person name="Cichocki N."/>
            <person name="Clum A."/>
            <person name="Dockter R.B."/>
            <person name="Fauchery L."/>
            <person name="Guy J."/>
            <person name="Iotti M."/>
            <person name="Le Tacon F."/>
            <person name="Lindquist E.A."/>
            <person name="Lipzen A."/>
            <person name="Malagnac F."/>
            <person name="Mello A."/>
            <person name="Molinier V."/>
            <person name="Miyauchi S."/>
            <person name="Poulain J."/>
            <person name="Riccioni C."/>
            <person name="Rubini A."/>
            <person name="Sitrit Y."/>
            <person name="Splivallo R."/>
            <person name="Traeger S."/>
            <person name="Wang M."/>
            <person name="Zifcakova L."/>
            <person name="Wipf D."/>
            <person name="Zambonelli A."/>
            <person name="Paolocci F."/>
            <person name="Nowrousian M."/>
            <person name="Ottonello S."/>
            <person name="Baldrian P."/>
            <person name="Spatafora J.W."/>
            <person name="Henrissat B."/>
            <person name="Nagy L.G."/>
            <person name="Aury J.M."/>
            <person name="Wincker P."/>
            <person name="Grigoriev I.V."/>
            <person name="Bonfante P."/>
            <person name="Martin F.M."/>
        </authorList>
    </citation>
    <scope>NUCLEOTIDE SEQUENCE [LARGE SCALE GENOMIC DNA]</scope>
    <source>
        <strain evidence="2 3">ATCC MYA-4762</strain>
    </source>
</reference>
<protein>
    <submittedName>
        <fullName evidence="2">Uncharacterized protein</fullName>
    </submittedName>
</protein>